<dbReference type="GO" id="GO:0005975">
    <property type="term" value="P:carbohydrate metabolic process"/>
    <property type="evidence" value="ECO:0007669"/>
    <property type="project" value="UniProtKB-UniRule"/>
</dbReference>
<dbReference type="FunFam" id="3.60.20.10:FF:000065">
    <property type="entry name" value="Glutamine--fructose-6-phosphate aminotransferase [isomerizing]"/>
    <property type="match status" value="1"/>
</dbReference>
<dbReference type="GO" id="GO:0006047">
    <property type="term" value="P:UDP-N-acetylglucosamine metabolic process"/>
    <property type="evidence" value="ECO:0007669"/>
    <property type="project" value="TreeGrafter"/>
</dbReference>
<dbReference type="EC" id="2.6.1.16" evidence="2 9"/>
<dbReference type="PROSITE" id="PS51464">
    <property type="entry name" value="SIS"/>
    <property type="match status" value="2"/>
</dbReference>
<dbReference type="GO" id="GO:0006487">
    <property type="term" value="P:protein N-linked glycosylation"/>
    <property type="evidence" value="ECO:0007669"/>
    <property type="project" value="TreeGrafter"/>
</dbReference>
<comment type="subcellular location">
    <subcellularLocation>
        <location evidence="9">Cytoplasm</location>
    </subcellularLocation>
</comment>
<sequence length="610" mass="67943">MCGIVGYAGKKNAESVLVVGLICLEYRGYDSAGIAVLDQGDILVRKSKGKIKDLEAYLREFPAPGNVGIGHTRWATHGEPNQINAHPHTDTNSTVAVVHNGIIENYLELKSQLKKKGHVFQSLTDTEVLPHLLEESKKNGKSNKDSFLELFGKIHGKWAISSVFETEPDRVYFAQDGAPLLIGKGKGEYFLASDISPLTRNCEEVYYVNSGEWGYFSQNEFKLFDFSGKELNPTFKKQELRWEDLDKGGYPHYMIKEIHEQAGIFRKIIQERILENSEIVFPEIKLSKDVLSRVNRIIIQAAGTSYYAGMIGKHYLENFAKIQTDTEASSEFRYRNPVVEGDTLIMGISQSGETADTLASIHEAKAKFIKVVSLVNNVNSTIARESDSYIRTDAGPEIGVASTKAFTAQVLNLLLFSIYMANLKWLISDEEQKILIEEIKLLPAKIDRILAQASKIEEMSSHFTTAKDFIFLGRTYNHPVAMEGALKLKEISYIHASGYAGGEFKHGPIALITNEVPVVCIAPKSEIYTKMVSNIQEIKARKGIIISIVTEGDQEAKSLSDYCFEIPECSEILSPILNVIPLQLLAYYSAIARGCPPDQPRNLAKSVTVE</sequence>
<gene>
    <name evidence="9 12" type="primary">glmS</name>
    <name evidence="12" type="ORF">LEP1GSC081_2664</name>
</gene>
<dbReference type="Pfam" id="PF01380">
    <property type="entry name" value="SIS"/>
    <property type="match status" value="2"/>
</dbReference>
<organism evidence="12 13">
    <name type="scientific">Leptospira kirschneri str. H1</name>
    <dbReference type="NCBI Taxonomy" id="1049966"/>
    <lineage>
        <taxon>Bacteria</taxon>
        <taxon>Pseudomonadati</taxon>
        <taxon>Spirochaetota</taxon>
        <taxon>Spirochaetia</taxon>
        <taxon>Leptospirales</taxon>
        <taxon>Leptospiraceae</taxon>
        <taxon>Leptospira</taxon>
    </lineage>
</organism>
<keyword evidence="5 9" id="KW-0032">Aminotransferase</keyword>
<dbReference type="SUPFAM" id="SSF56235">
    <property type="entry name" value="N-terminal nucleophile aminohydrolases (Ntn hydrolases)"/>
    <property type="match status" value="1"/>
</dbReference>
<dbReference type="HAMAP" id="MF_00164">
    <property type="entry name" value="GlmS"/>
    <property type="match status" value="1"/>
</dbReference>
<dbReference type="GO" id="GO:0004360">
    <property type="term" value="F:glutamine-fructose-6-phosphate transaminase (isomerizing) activity"/>
    <property type="evidence" value="ECO:0007669"/>
    <property type="project" value="UniProtKB-UniRule"/>
</dbReference>
<dbReference type="CDD" id="cd05008">
    <property type="entry name" value="SIS_GlmS_GlmD_1"/>
    <property type="match status" value="1"/>
</dbReference>
<dbReference type="InterPro" id="IPR017932">
    <property type="entry name" value="GATase_2_dom"/>
</dbReference>
<evidence type="ECO:0000256" key="4">
    <source>
        <dbReference type="ARBA" id="ARBA00022490"/>
    </source>
</evidence>
<evidence type="ECO:0000313" key="12">
    <source>
        <dbReference type="EMBL" id="EKO16754.1"/>
    </source>
</evidence>
<dbReference type="RefSeq" id="WP_000334327.1">
    <property type="nucleotide sequence ID" value="NZ_AHMY02000022.1"/>
</dbReference>
<evidence type="ECO:0000313" key="13">
    <source>
        <dbReference type="Proteomes" id="UP000006253"/>
    </source>
</evidence>
<dbReference type="PROSITE" id="PS51278">
    <property type="entry name" value="GATASE_TYPE_2"/>
    <property type="match status" value="1"/>
</dbReference>
<dbReference type="EMBL" id="AHMY02000022">
    <property type="protein sequence ID" value="EKO16754.1"/>
    <property type="molecule type" value="Genomic_DNA"/>
</dbReference>
<keyword evidence="4 9" id="KW-0963">Cytoplasm</keyword>
<dbReference type="GeneID" id="61143797"/>
<comment type="function">
    <text evidence="9">Catalyzes the first step in hexosamine metabolism, converting fructose-6P into glucosamine-6P using glutamine as a nitrogen source.</text>
</comment>
<protein>
    <recommendedName>
        <fullName evidence="3 9">Glutamine--fructose-6-phosphate aminotransferase [isomerizing]</fullName>
        <ecNumber evidence="2 9">2.6.1.16</ecNumber>
    </recommendedName>
    <alternativeName>
        <fullName evidence="9">D-fructose-6-phosphate amidotransferase</fullName>
    </alternativeName>
    <alternativeName>
        <fullName evidence="9">GFAT</fullName>
    </alternativeName>
    <alternativeName>
        <fullName evidence="9">Glucosamine-6-phosphate synthase</fullName>
    </alternativeName>
    <alternativeName>
        <fullName evidence="9">Hexosephosphate aminotransferase</fullName>
    </alternativeName>
    <alternativeName>
        <fullName evidence="9">L-glutamine--D-fructose-6-phosphate amidotransferase</fullName>
    </alternativeName>
</protein>
<dbReference type="SUPFAM" id="SSF53697">
    <property type="entry name" value="SIS domain"/>
    <property type="match status" value="1"/>
</dbReference>
<dbReference type="Proteomes" id="UP000006253">
    <property type="component" value="Unassembled WGS sequence"/>
</dbReference>
<evidence type="ECO:0000259" key="10">
    <source>
        <dbReference type="PROSITE" id="PS51278"/>
    </source>
</evidence>
<evidence type="ECO:0000256" key="1">
    <source>
        <dbReference type="ARBA" id="ARBA00001031"/>
    </source>
</evidence>
<keyword evidence="8" id="KW-0315">Glutamine amidotransferase</keyword>
<keyword evidence="6 9" id="KW-0808">Transferase</keyword>
<dbReference type="InterPro" id="IPR047084">
    <property type="entry name" value="GFAT_N"/>
</dbReference>
<feature type="domain" description="SIS" evidence="11">
    <location>
        <begin position="459"/>
        <end position="600"/>
    </location>
</feature>
<dbReference type="InterPro" id="IPR046348">
    <property type="entry name" value="SIS_dom_sf"/>
</dbReference>
<keyword evidence="7" id="KW-0677">Repeat</keyword>
<dbReference type="NCBIfam" id="NF001484">
    <property type="entry name" value="PRK00331.1"/>
    <property type="match status" value="1"/>
</dbReference>
<dbReference type="GO" id="GO:0006002">
    <property type="term" value="P:fructose 6-phosphate metabolic process"/>
    <property type="evidence" value="ECO:0007669"/>
    <property type="project" value="TreeGrafter"/>
</dbReference>
<dbReference type="CDD" id="cd05009">
    <property type="entry name" value="SIS_GlmS_GlmD_2"/>
    <property type="match status" value="1"/>
</dbReference>
<feature type="initiator methionine" description="Removed" evidence="9">
    <location>
        <position position="1"/>
    </location>
</feature>
<feature type="active site" description="For Fru-6P isomerization activity" evidence="9">
    <location>
        <position position="605"/>
    </location>
</feature>
<dbReference type="InterPro" id="IPR029055">
    <property type="entry name" value="Ntn_hydrolases_N"/>
</dbReference>
<evidence type="ECO:0000256" key="6">
    <source>
        <dbReference type="ARBA" id="ARBA00022679"/>
    </source>
</evidence>
<dbReference type="Gene3D" id="3.40.50.10490">
    <property type="entry name" value="Glucose-6-phosphate isomerase like protein, domain 1"/>
    <property type="match status" value="2"/>
</dbReference>
<feature type="domain" description="Glutamine amidotransferase type-2" evidence="10">
    <location>
        <begin position="2"/>
        <end position="219"/>
    </location>
</feature>
<dbReference type="FunFam" id="3.40.50.10490:FF:000001">
    <property type="entry name" value="Glutamine--fructose-6-phosphate aminotransferase [isomerizing]"/>
    <property type="match status" value="1"/>
</dbReference>
<dbReference type="AlphaFoldDB" id="A0A0E2B636"/>
<dbReference type="InterPro" id="IPR035466">
    <property type="entry name" value="GlmS/AgaS_SIS"/>
</dbReference>
<dbReference type="PANTHER" id="PTHR10937:SF0">
    <property type="entry name" value="GLUTAMINE--FRUCTOSE-6-PHOSPHATE TRANSAMINASE (ISOMERIZING)"/>
    <property type="match status" value="1"/>
</dbReference>
<dbReference type="CDD" id="cd00714">
    <property type="entry name" value="GFAT"/>
    <property type="match status" value="1"/>
</dbReference>
<evidence type="ECO:0000256" key="9">
    <source>
        <dbReference type="HAMAP-Rule" id="MF_00164"/>
    </source>
</evidence>
<proteinExistence type="inferred from homology"/>
<evidence type="ECO:0000256" key="3">
    <source>
        <dbReference type="ARBA" id="ARBA00016090"/>
    </source>
</evidence>
<evidence type="ECO:0000259" key="11">
    <source>
        <dbReference type="PROSITE" id="PS51464"/>
    </source>
</evidence>
<name>A0A0E2B636_9LEPT</name>
<dbReference type="PANTHER" id="PTHR10937">
    <property type="entry name" value="GLUCOSAMINE--FRUCTOSE-6-PHOSPHATE AMINOTRANSFERASE, ISOMERIZING"/>
    <property type="match status" value="1"/>
</dbReference>
<dbReference type="FunFam" id="3.40.50.10490:FF:000052">
    <property type="entry name" value="Glutamine--fructose-6-phosphate aminotransferase [isomerizing]"/>
    <property type="match status" value="1"/>
</dbReference>
<comment type="subunit">
    <text evidence="9">Homodimer.</text>
</comment>
<comment type="caution">
    <text evidence="12">The sequence shown here is derived from an EMBL/GenBank/DDBJ whole genome shotgun (WGS) entry which is preliminary data.</text>
</comment>
<dbReference type="InterPro" id="IPR005855">
    <property type="entry name" value="GFAT"/>
</dbReference>
<feature type="domain" description="SIS" evidence="11">
    <location>
        <begin position="287"/>
        <end position="431"/>
    </location>
</feature>
<dbReference type="Gene3D" id="3.60.20.10">
    <property type="entry name" value="Glutamine Phosphoribosylpyrophosphate, subunit 1, domain 1"/>
    <property type="match status" value="1"/>
</dbReference>
<dbReference type="InterPro" id="IPR035490">
    <property type="entry name" value="GlmS/FrlB_SIS"/>
</dbReference>
<feature type="active site" description="Nucleophile; for GATase activity" evidence="9">
    <location>
        <position position="2"/>
    </location>
</feature>
<evidence type="ECO:0000256" key="8">
    <source>
        <dbReference type="ARBA" id="ARBA00022962"/>
    </source>
</evidence>
<evidence type="ECO:0000256" key="7">
    <source>
        <dbReference type="ARBA" id="ARBA00022737"/>
    </source>
</evidence>
<dbReference type="Pfam" id="PF13522">
    <property type="entry name" value="GATase_6"/>
    <property type="match status" value="1"/>
</dbReference>
<dbReference type="SMR" id="A0A0E2B636"/>
<reference evidence="12 13" key="1">
    <citation type="submission" date="2012-10" db="EMBL/GenBank/DDBJ databases">
        <authorList>
            <person name="Harkins D.M."/>
            <person name="Durkin A.S."/>
            <person name="Brinkac L.M."/>
            <person name="Selengut J.D."/>
            <person name="Sanka R."/>
            <person name="DePew J."/>
            <person name="Purushe J."/>
            <person name="Peacock S.J."/>
            <person name="Thaipadungpanit J."/>
            <person name="Wuthiekanun V.W."/>
            <person name="Day N.P."/>
            <person name="Vinetz J.M."/>
            <person name="Sutton G.G."/>
            <person name="Nelson W.C."/>
            <person name="Fouts D.E."/>
        </authorList>
    </citation>
    <scope>NUCLEOTIDE SEQUENCE [LARGE SCALE GENOMIC DNA]</scope>
    <source>
        <strain evidence="12 13">H1</strain>
    </source>
</reference>
<accession>A0A0E2B636</accession>
<dbReference type="InterPro" id="IPR001347">
    <property type="entry name" value="SIS_dom"/>
</dbReference>
<evidence type="ECO:0000256" key="5">
    <source>
        <dbReference type="ARBA" id="ARBA00022576"/>
    </source>
</evidence>
<dbReference type="GO" id="GO:0097367">
    <property type="term" value="F:carbohydrate derivative binding"/>
    <property type="evidence" value="ECO:0007669"/>
    <property type="project" value="InterPro"/>
</dbReference>
<dbReference type="GO" id="GO:0005829">
    <property type="term" value="C:cytosol"/>
    <property type="evidence" value="ECO:0007669"/>
    <property type="project" value="TreeGrafter"/>
</dbReference>
<evidence type="ECO:0000256" key="2">
    <source>
        <dbReference type="ARBA" id="ARBA00012916"/>
    </source>
</evidence>
<comment type="catalytic activity">
    <reaction evidence="1 9">
        <text>D-fructose 6-phosphate + L-glutamine = D-glucosamine 6-phosphate + L-glutamate</text>
        <dbReference type="Rhea" id="RHEA:13237"/>
        <dbReference type="ChEBI" id="CHEBI:29985"/>
        <dbReference type="ChEBI" id="CHEBI:58359"/>
        <dbReference type="ChEBI" id="CHEBI:58725"/>
        <dbReference type="ChEBI" id="CHEBI:61527"/>
        <dbReference type="EC" id="2.6.1.16"/>
    </reaction>
</comment>
<dbReference type="NCBIfam" id="TIGR01135">
    <property type="entry name" value="glmS"/>
    <property type="match status" value="1"/>
</dbReference>